<organism evidence="9 10">
    <name type="scientific">Plectosphaerella plurivora</name>
    <dbReference type="NCBI Taxonomy" id="936078"/>
    <lineage>
        <taxon>Eukaryota</taxon>
        <taxon>Fungi</taxon>
        <taxon>Dikarya</taxon>
        <taxon>Ascomycota</taxon>
        <taxon>Pezizomycotina</taxon>
        <taxon>Sordariomycetes</taxon>
        <taxon>Hypocreomycetidae</taxon>
        <taxon>Glomerellales</taxon>
        <taxon>Plectosphaerellaceae</taxon>
        <taxon>Plectosphaerella</taxon>
    </lineage>
</organism>
<comment type="caution">
    <text evidence="9">The sequence shown here is derived from an EMBL/GenBank/DDBJ whole genome shotgun (WGS) entry which is preliminary data.</text>
</comment>
<name>A0A9P9ABQ1_9PEZI</name>
<evidence type="ECO:0000256" key="6">
    <source>
        <dbReference type="PROSITE-ProRule" id="PRU00094"/>
    </source>
</evidence>
<feature type="domain" description="GATA-type" evidence="8">
    <location>
        <begin position="159"/>
        <end position="194"/>
    </location>
</feature>
<dbReference type="CDD" id="cd00202">
    <property type="entry name" value="ZnF_GATA"/>
    <property type="match status" value="1"/>
</dbReference>
<dbReference type="InterPro" id="IPR013088">
    <property type="entry name" value="Znf_NHR/GATA"/>
</dbReference>
<dbReference type="GO" id="GO:0008270">
    <property type="term" value="F:zinc ion binding"/>
    <property type="evidence" value="ECO:0007669"/>
    <property type="project" value="UniProtKB-KW"/>
</dbReference>
<feature type="region of interest" description="Disordered" evidence="7">
    <location>
        <begin position="1"/>
        <end position="85"/>
    </location>
</feature>
<dbReference type="SUPFAM" id="SSF57716">
    <property type="entry name" value="Glucocorticoid receptor-like (DNA-binding domain)"/>
    <property type="match status" value="1"/>
</dbReference>
<dbReference type="PANTHER" id="PTHR47172">
    <property type="entry name" value="OS01G0976800 PROTEIN"/>
    <property type="match status" value="1"/>
</dbReference>
<gene>
    <name evidence="9" type="ORF">F5X68DRAFT_261936</name>
</gene>
<dbReference type="PANTHER" id="PTHR47172:SF24">
    <property type="entry name" value="GATA ZINC FINGER DOMAIN-CONTAINING PROTEIN 14-RELATED"/>
    <property type="match status" value="1"/>
</dbReference>
<feature type="compositionally biased region" description="Basic and acidic residues" evidence="7">
    <location>
        <begin position="141"/>
        <end position="151"/>
    </location>
</feature>
<evidence type="ECO:0000256" key="7">
    <source>
        <dbReference type="SAM" id="MobiDB-lite"/>
    </source>
</evidence>
<proteinExistence type="predicted"/>
<dbReference type="Pfam" id="PF00320">
    <property type="entry name" value="GATA"/>
    <property type="match status" value="1"/>
</dbReference>
<evidence type="ECO:0000256" key="1">
    <source>
        <dbReference type="ARBA" id="ARBA00022723"/>
    </source>
</evidence>
<feature type="region of interest" description="Disordered" evidence="7">
    <location>
        <begin position="141"/>
        <end position="160"/>
    </location>
</feature>
<keyword evidence="4" id="KW-0805">Transcription regulation</keyword>
<feature type="compositionally biased region" description="Pro residues" evidence="7">
    <location>
        <begin position="53"/>
        <end position="62"/>
    </location>
</feature>
<evidence type="ECO:0000256" key="4">
    <source>
        <dbReference type="ARBA" id="ARBA00023015"/>
    </source>
</evidence>
<evidence type="ECO:0000313" key="9">
    <source>
        <dbReference type="EMBL" id="KAH6686965.1"/>
    </source>
</evidence>
<keyword evidence="3" id="KW-0862">Zinc</keyword>
<accession>A0A9P9ABQ1</accession>
<reference evidence="9" key="1">
    <citation type="journal article" date="2021" name="Nat. Commun.">
        <title>Genetic determinants of endophytism in the Arabidopsis root mycobiome.</title>
        <authorList>
            <person name="Mesny F."/>
            <person name="Miyauchi S."/>
            <person name="Thiergart T."/>
            <person name="Pickel B."/>
            <person name="Atanasova L."/>
            <person name="Karlsson M."/>
            <person name="Huettel B."/>
            <person name="Barry K.W."/>
            <person name="Haridas S."/>
            <person name="Chen C."/>
            <person name="Bauer D."/>
            <person name="Andreopoulos W."/>
            <person name="Pangilinan J."/>
            <person name="LaButti K."/>
            <person name="Riley R."/>
            <person name="Lipzen A."/>
            <person name="Clum A."/>
            <person name="Drula E."/>
            <person name="Henrissat B."/>
            <person name="Kohler A."/>
            <person name="Grigoriev I.V."/>
            <person name="Martin F.M."/>
            <person name="Hacquard S."/>
        </authorList>
    </citation>
    <scope>NUCLEOTIDE SEQUENCE</scope>
    <source>
        <strain evidence="9">MPI-SDFR-AT-0117</strain>
    </source>
</reference>
<evidence type="ECO:0000256" key="3">
    <source>
        <dbReference type="ARBA" id="ARBA00022833"/>
    </source>
</evidence>
<keyword evidence="2 6" id="KW-0863">Zinc-finger</keyword>
<protein>
    <recommendedName>
        <fullName evidence="8">GATA-type domain-containing protein</fullName>
    </recommendedName>
</protein>
<dbReference type="GO" id="GO:0043565">
    <property type="term" value="F:sequence-specific DNA binding"/>
    <property type="evidence" value="ECO:0007669"/>
    <property type="project" value="InterPro"/>
</dbReference>
<dbReference type="GO" id="GO:0006355">
    <property type="term" value="P:regulation of DNA-templated transcription"/>
    <property type="evidence" value="ECO:0007669"/>
    <property type="project" value="InterPro"/>
</dbReference>
<dbReference type="Proteomes" id="UP000770015">
    <property type="component" value="Unassembled WGS sequence"/>
</dbReference>
<evidence type="ECO:0000256" key="2">
    <source>
        <dbReference type="ARBA" id="ARBA00022771"/>
    </source>
</evidence>
<dbReference type="PROSITE" id="PS50114">
    <property type="entry name" value="GATA_ZN_FINGER_2"/>
    <property type="match status" value="1"/>
</dbReference>
<dbReference type="EMBL" id="JAGSXJ010000012">
    <property type="protein sequence ID" value="KAH6686965.1"/>
    <property type="molecule type" value="Genomic_DNA"/>
</dbReference>
<keyword evidence="1" id="KW-0479">Metal-binding</keyword>
<dbReference type="SMART" id="SM00401">
    <property type="entry name" value="ZnF_GATA"/>
    <property type="match status" value="1"/>
</dbReference>
<dbReference type="InterPro" id="IPR000679">
    <property type="entry name" value="Znf_GATA"/>
</dbReference>
<evidence type="ECO:0000256" key="5">
    <source>
        <dbReference type="ARBA" id="ARBA00023163"/>
    </source>
</evidence>
<evidence type="ECO:0000259" key="8">
    <source>
        <dbReference type="PROSITE" id="PS50114"/>
    </source>
</evidence>
<dbReference type="Gene3D" id="3.30.50.10">
    <property type="entry name" value="Erythroid Transcription Factor GATA-1, subunit A"/>
    <property type="match status" value="1"/>
</dbReference>
<sequence length="210" mass="23243">MDHNSLQRLPRRAAGPPALRTGDSKNSRSMPDMGLPPPATDNDDDGDSLMNPVPNPSLPPASPQSVDTPAWAPPRRLRRVVSSPDNVRPDITWRVALATDPSADDSTILPKPKPDIDPSMLMMRGLDKSVFDAEGLQRWKTRTETPKETPPRGKRKRSRETAVSCVRCGTDDTPKWRPGPDGQRTLCNVCGLLFARRERMKYLNGDDGWG</sequence>
<dbReference type="OrthoDB" id="2162994at2759"/>
<dbReference type="AlphaFoldDB" id="A0A9P9ABQ1"/>
<keyword evidence="5" id="KW-0804">Transcription</keyword>
<evidence type="ECO:0000313" key="10">
    <source>
        <dbReference type="Proteomes" id="UP000770015"/>
    </source>
</evidence>
<keyword evidence="10" id="KW-1185">Reference proteome</keyword>